<dbReference type="InterPro" id="IPR051169">
    <property type="entry name" value="NADH-Q_oxidoreductase"/>
</dbReference>
<organism evidence="7 8">
    <name type="scientific">Streptoalloteichus tenebrarius (strain ATCC 17920 / DSM 40477 / JCM 4838 / CBS 697.72 / NBRC 16177 / NCIMB 11028 / NRRL B-12390 / A12253. 1 / ISP 5477)</name>
    <name type="common">Streptomyces tenebrarius</name>
    <dbReference type="NCBI Taxonomy" id="1933"/>
    <lineage>
        <taxon>Bacteria</taxon>
        <taxon>Bacillati</taxon>
        <taxon>Actinomycetota</taxon>
        <taxon>Actinomycetes</taxon>
        <taxon>Pseudonocardiales</taxon>
        <taxon>Pseudonocardiaceae</taxon>
        <taxon>Streptoalloteichus</taxon>
    </lineage>
</organism>
<reference evidence="7 8" key="1">
    <citation type="submission" date="2022-06" db="EMBL/GenBank/DDBJ databases">
        <title>Genomic Encyclopedia of Archaeal and Bacterial Type Strains, Phase II (KMG-II): from individual species to whole genera.</title>
        <authorList>
            <person name="Goeker M."/>
        </authorList>
    </citation>
    <scope>NUCLEOTIDE SEQUENCE [LARGE SCALE GENOMIC DNA]</scope>
    <source>
        <strain evidence="7 8">DSM 40477</strain>
    </source>
</reference>
<sequence>MSHRLVILGAGYAGLAAARRAAARLRRPDVRVTLVNATDRFVERVRLHQLAVGQDLREHPLAPLAAAAGIELVVARVTSVDLATRTVRLDAAPHAVGYDTLVYALGSGADTAGVPGVAEHALTVAETEQAERVRAHVATLPSGGVVAVVGGGLTGIEIAAELAESHPRLRVELLTSGGVGDWLCASARDHLRRAFDRLGVGVHEDSRVVKVGEGALLLDDGRDRQADAVVWAAGFRVPDLAARAGLAVDDRGRMVVDETLRSVSHPDVYGIGDAAAAAAIDGAETRLSCQTALPMGLYVADAITDVLTGRTPKPVRVRYFWQNVSLGRRDGVTQFTRADDSPVDRVLTGRVSARFKEVITRGAAFSARRPGPYLPHRRRAPRSSA</sequence>
<evidence type="ECO:0000313" key="8">
    <source>
        <dbReference type="Proteomes" id="UP001205311"/>
    </source>
</evidence>
<gene>
    <name evidence="7" type="ORF">LX15_002907</name>
</gene>
<dbReference type="PANTHER" id="PTHR42913">
    <property type="entry name" value="APOPTOSIS-INDUCING FACTOR 1"/>
    <property type="match status" value="1"/>
</dbReference>
<evidence type="ECO:0000256" key="3">
    <source>
        <dbReference type="ARBA" id="ARBA00022630"/>
    </source>
</evidence>
<comment type="similarity">
    <text evidence="2">Belongs to the NADH dehydrogenase family.</text>
</comment>
<proteinExistence type="inferred from homology"/>
<evidence type="ECO:0000256" key="1">
    <source>
        <dbReference type="ARBA" id="ARBA00001974"/>
    </source>
</evidence>
<dbReference type="EMBL" id="JAMTCP010000014">
    <property type="protein sequence ID" value="MCP2259206.1"/>
    <property type="molecule type" value="Genomic_DNA"/>
</dbReference>
<dbReference type="PRINTS" id="PR00368">
    <property type="entry name" value="FADPNR"/>
</dbReference>
<dbReference type="SUPFAM" id="SSF51905">
    <property type="entry name" value="FAD/NAD(P)-binding domain"/>
    <property type="match status" value="1"/>
</dbReference>
<evidence type="ECO:0000259" key="6">
    <source>
        <dbReference type="Pfam" id="PF07992"/>
    </source>
</evidence>
<comment type="caution">
    <text evidence="7">The sequence shown here is derived from an EMBL/GenBank/DDBJ whole genome shotgun (WGS) entry which is preliminary data.</text>
</comment>
<keyword evidence="4" id="KW-0274">FAD</keyword>
<keyword evidence="8" id="KW-1185">Reference proteome</keyword>
<protein>
    <submittedName>
        <fullName evidence="7">NADH dehydrogenase, FAD-containing subunit</fullName>
    </submittedName>
</protein>
<evidence type="ECO:0000313" key="7">
    <source>
        <dbReference type="EMBL" id="MCP2259206.1"/>
    </source>
</evidence>
<dbReference type="Gene3D" id="3.50.50.100">
    <property type="match status" value="1"/>
</dbReference>
<dbReference type="RefSeq" id="WP_253670104.1">
    <property type="nucleotide sequence ID" value="NZ_JAMTCP010000014.1"/>
</dbReference>
<dbReference type="InterPro" id="IPR036188">
    <property type="entry name" value="FAD/NAD-bd_sf"/>
</dbReference>
<name>A0ABT1HUN1_STRSD</name>
<dbReference type="InterPro" id="IPR023753">
    <property type="entry name" value="FAD/NAD-binding_dom"/>
</dbReference>
<dbReference type="PANTHER" id="PTHR42913:SF3">
    <property type="entry name" value="64 KDA MITOCHONDRIAL NADH DEHYDROGENASE (EUROFUNG)"/>
    <property type="match status" value="1"/>
</dbReference>
<comment type="cofactor">
    <cofactor evidence="1">
        <name>FAD</name>
        <dbReference type="ChEBI" id="CHEBI:57692"/>
    </cofactor>
</comment>
<keyword evidence="3" id="KW-0285">Flavoprotein</keyword>
<dbReference type="Pfam" id="PF07992">
    <property type="entry name" value="Pyr_redox_2"/>
    <property type="match status" value="1"/>
</dbReference>
<evidence type="ECO:0000256" key="4">
    <source>
        <dbReference type="ARBA" id="ARBA00022827"/>
    </source>
</evidence>
<dbReference type="PRINTS" id="PR00411">
    <property type="entry name" value="PNDRDTASEI"/>
</dbReference>
<dbReference type="Proteomes" id="UP001205311">
    <property type="component" value="Unassembled WGS sequence"/>
</dbReference>
<accession>A0ABT1HUN1</accession>
<evidence type="ECO:0000256" key="2">
    <source>
        <dbReference type="ARBA" id="ARBA00005272"/>
    </source>
</evidence>
<keyword evidence="5" id="KW-0560">Oxidoreductase</keyword>
<feature type="domain" description="FAD/NAD(P)-binding" evidence="6">
    <location>
        <begin position="4"/>
        <end position="283"/>
    </location>
</feature>
<evidence type="ECO:0000256" key="5">
    <source>
        <dbReference type="ARBA" id="ARBA00023002"/>
    </source>
</evidence>